<feature type="transmembrane region" description="Helical" evidence="1">
    <location>
        <begin position="245"/>
        <end position="269"/>
    </location>
</feature>
<evidence type="ECO:0000313" key="3">
    <source>
        <dbReference type="Proteomes" id="UP000242700"/>
    </source>
</evidence>
<accession>A0A1G8XRE9</accession>
<protein>
    <recommendedName>
        <fullName evidence="4">ABC-2 family transporter protein</fullName>
    </recommendedName>
</protein>
<keyword evidence="1" id="KW-0472">Membrane</keyword>
<keyword evidence="1" id="KW-0812">Transmembrane</keyword>
<reference evidence="3" key="1">
    <citation type="submission" date="2016-10" db="EMBL/GenBank/DDBJ databases">
        <authorList>
            <person name="Varghese N."/>
            <person name="Submissions S."/>
        </authorList>
    </citation>
    <scope>NUCLEOTIDE SEQUENCE [LARGE SCALE GENOMIC DNA]</scope>
    <source>
        <strain evidence="3">CGMCC 1.8911</strain>
    </source>
</reference>
<dbReference type="Proteomes" id="UP000242700">
    <property type="component" value="Unassembled WGS sequence"/>
</dbReference>
<organism evidence="2 3">
    <name type="scientific">Jeotgalicoccus aerolatus</name>
    <dbReference type="NCBI Taxonomy" id="709510"/>
    <lineage>
        <taxon>Bacteria</taxon>
        <taxon>Bacillati</taxon>
        <taxon>Bacillota</taxon>
        <taxon>Bacilli</taxon>
        <taxon>Bacillales</taxon>
        <taxon>Staphylococcaceae</taxon>
        <taxon>Jeotgalicoccus</taxon>
    </lineage>
</organism>
<keyword evidence="1" id="KW-1133">Transmembrane helix</keyword>
<evidence type="ECO:0008006" key="4">
    <source>
        <dbReference type="Google" id="ProtNLM"/>
    </source>
</evidence>
<dbReference type="RefSeq" id="WP_092596031.1">
    <property type="nucleotide sequence ID" value="NZ_FNFI01000003.1"/>
</dbReference>
<evidence type="ECO:0000313" key="2">
    <source>
        <dbReference type="EMBL" id="SDJ93037.1"/>
    </source>
</evidence>
<proteinExistence type="predicted"/>
<evidence type="ECO:0000256" key="1">
    <source>
        <dbReference type="SAM" id="Phobius"/>
    </source>
</evidence>
<feature type="transmembrane region" description="Helical" evidence="1">
    <location>
        <begin position="206"/>
        <end position="224"/>
    </location>
</feature>
<feature type="transmembrane region" description="Helical" evidence="1">
    <location>
        <begin position="275"/>
        <end position="299"/>
    </location>
</feature>
<dbReference type="AlphaFoldDB" id="A0A1G8XRE9"/>
<sequence>MRNVLYARFLLIKRYMLKMIFWMIMPLMAAIVITLLVNRTSDDFKVPAALVIHEESAETEMMIEGFKDSRFIDVQVFSGIRQQDALRKLEQYQFDSVFIFTEGFSEKLKNGQRRNLLESYYTDRSLYYEPSKELIASLVQEQIGVHTTVDNILKLEEDLNGGMTLASEKIVDERKRIETETNLVEQIFYFLGEHTQDKDERILNPWTVWAYFTFAVTIFIFDFVTRETMSTASSRFYYMKYSFTYFMIVSFTALTGMMLFFDMITYVIINNFLQADISLLSLLLFRLAVNGIAFFLAYLMKSEMKLYQTAIGLTVILLALDLVIIFTGLDIITMLHPVVNFTEDRHNILWIVILLIITFIWIRRDKLA</sequence>
<dbReference type="STRING" id="586411.SAMN05216187_103250"/>
<feature type="transmembrane region" description="Helical" evidence="1">
    <location>
        <begin position="311"/>
        <end position="335"/>
    </location>
</feature>
<gene>
    <name evidence="2" type="ORF">SAMN05216187_103250</name>
</gene>
<feature type="transmembrane region" description="Helical" evidence="1">
    <location>
        <begin position="347"/>
        <end position="363"/>
    </location>
</feature>
<dbReference type="EMBL" id="FNFI01000003">
    <property type="protein sequence ID" value="SDJ93037.1"/>
    <property type="molecule type" value="Genomic_DNA"/>
</dbReference>
<feature type="transmembrane region" description="Helical" evidence="1">
    <location>
        <begin position="20"/>
        <end position="37"/>
    </location>
</feature>
<name>A0A1G8XRE9_9STAP</name>
<dbReference type="OrthoDB" id="2417739at2"/>
<dbReference type="Gene3D" id="3.40.1710.10">
    <property type="entry name" value="abc type-2 transporter like domain"/>
    <property type="match status" value="1"/>
</dbReference>